<keyword evidence="2" id="KW-1185">Reference proteome</keyword>
<protein>
    <submittedName>
        <fullName evidence="1">Uncharacterized protein</fullName>
    </submittedName>
</protein>
<accession>A0A1E3P5C4</accession>
<evidence type="ECO:0000313" key="1">
    <source>
        <dbReference type="EMBL" id="ODQ60027.1"/>
    </source>
</evidence>
<organism evidence="1 2">
    <name type="scientific">Wickerhamomyces anomalus (strain ATCC 58044 / CBS 1984 / NCYC 433 / NRRL Y-366-8)</name>
    <name type="common">Yeast</name>
    <name type="synonym">Hansenula anomala</name>
    <dbReference type="NCBI Taxonomy" id="683960"/>
    <lineage>
        <taxon>Eukaryota</taxon>
        <taxon>Fungi</taxon>
        <taxon>Dikarya</taxon>
        <taxon>Ascomycota</taxon>
        <taxon>Saccharomycotina</taxon>
        <taxon>Saccharomycetes</taxon>
        <taxon>Phaffomycetales</taxon>
        <taxon>Wickerhamomycetaceae</taxon>
        <taxon>Wickerhamomyces</taxon>
    </lineage>
</organism>
<name>A0A1E3P5C4_WICAA</name>
<gene>
    <name evidence="1" type="ORF">WICANDRAFT_84005</name>
</gene>
<dbReference type="EMBL" id="KV454210">
    <property type="protein sequence ID" value="ODQ60027.1"/>
    <property type="molecule type" value="Genomic_DNA"/>
</dbReference>
<dbReference type="AlphaFoldDB" id="A0A1E3P5C4"/>
<reference evidence="1 2" key="1">
    <citation type="journal article" date="2016" name="Proc. Natl. Acad. Sci. U.S.A.">
        <title>Comparative genomics of biotechnologically important yeasts.</title>
        <authorList>
            <person name="Riley R."/>
            <person name="Haridas S."/>
            <person name="Wolfe K.H."/>
            <person name="Lopes M.R."/>
            <person name="Hittinger C.T."/>
            <person name="Goeker M."/>
            <person name="Salamov A.A."/>
            <person name="Wisecaver J.H."/>
            <person name="Long T.M."/>
            <person name="Calvey C.H."/>
            <person name="Aerts A.L."/>
            <person name="Barry K.W."/>
            <person name="Choi C."/>
            <person name="Clum A."/>
            <person name="Coughlan A.Y."/>
            <person name="Deshpande S."/>
            <person name="Douglass A.P."/>
            <person name="Hanson S.J."/>
            <person name="Klenk H.-P."/>
            <person name="LaButti K.M."/>
            <person name="Lapidus A."/>
            <person name="Lindquist E.A."/>
            <person name="Lipzen A.M."/>
            <person name="Meier-Kolthoff J.P."/>
            <person name="Ohm R.A."/>
            <person name="Otillar R.P."/>
            <person name="Pangilinan J.L."/>
            <person name="Peng Y."/>
            <person name="Rokas A."/>
            <person name="Rosa C.A."/>
            <person name="Scheuner C."/>
            <person name="Sibirny A.A."/>
            <person name="Slot J.C."/>
            <person name="Stielow J.B."/>
            <person name="Sun H."/>
            <person name="Kurtzman C.P."/>
            <person name="Blackwell M."/>
            <person name="Grigoriev I.V."/>
            <person name="Jeffries T.W."/>
        </authorList>
    </citation>
    <scope>NUCLEOTIDE SEQUENCE [LARGE SCALE GENOMIC DNA]</scope>
    <source>
        <strain evidence="2">ATCC 58044 / CBS 1984 / NCYC 433 / NRRL Y-366-8</strain>
    </source>
</reference>
<dbReference type="RefSeq" id="XP_019039234.1">
    <property type="nucleotide sequence ID" value="XM_019185633.1"/>
</dbReference>
<dbReference type="GeneID" id="30202879"/>
<sequence length="58" mass="7014">MVEKTVWFTNWMNWLEYLHSSQIPKNTNLSKRRAHAFHYKSSRHINASRSGKELTCYE</sequence>
<evidence type="ECO:0000313" key="2">
    <source>
        <dbReference type="Proteomes" id="UP000094112"/>
    </source>
</evidence>
<dbReference type="Proteomes" id="UP000094112">
    <property type="component" value="Unassembled WGS sequence"/>
</dbReference>
<proteinExistence type="predicted"/>